<dbReference type="AlphaFoldDB" id="A0AAE0KTI0"/>
<evidence type="ECO:0000256" key="7">
    <source>
        <dbReference type="ARBA" id="ARBA00022679"/>
    </source>
</evidence>
<keyword evidence="14" id="KW-0012">Acyltransferase</keyword>
<keyword evidence="11" id="KW-1133">Transmembrane helix</keyword>
<keyword evidence="8" id="KW-0812">Transmembrane</keyword>
<comment type="pathway">
    <text evidence="3">Lipid metabolism.</text>
</comment>
<sequence>MAETDLFEVGSSKGWTARMQNTMKKCLGFTLPLFMGRGIWLTSGLLPLNKPVHVVVGKPIDCPKVENPTSAQVEEYHEKYIEALIEVFNANKKNVGINRMGELRIG</sequence>
<dbReference type="PANTHER" id="PTHR12317">
    <property type="entry name" value="DIACYLGLYCEROL O-ACYLTRANSFERASE"/>
    <property type="match status" value="1"/>
</dbReference>
<evidence type="ECO:0000256" key="14">
    <source>
        <dbReference type="ARBA" id="ARBA00023315"/>
    </source>
</evidence>
<dbReference type="InterPro" id="IPR007130">
    <property type="entry name" value="DAGAT"/>
</dbReference>
<keyword evidence="7" id="KW-0808">Transferase</keyword>
<evidence type="ECO:0000256" key="4">
    <source>
        <dbReference type="ARBA" id="ARBA00005420"/>
    </source>
</evidence>
<evidence type="ECO:0000256" key="6">
    <source>
        <dbReference type="ARBA" id="ARBA00022516"/>
    </source>
</evidence>
<evidence type="ECO:0000313" key="16">
    <source>
        <dbReference type="Proteomes" id="UP001190700"/>
    </source>
</evidence>
<keyword evidence="12" id="KW-0443">Lipid metabolism</keyword>
<evidence type="ECO:0000256" key="2">
    <source>
        <dbReference type="ARBA" id="ARBA00004771"/>
    </source>
</evidence>
<keyword evidence="13" id="KW-0472">Membrane</keyword>
<proteinExistence type="inferred from homology"/>
<dbReference type="PANTHER" id="PTHR12317:SF0">
    <property type="entry name" value="ACYLTRANSFERASE"/>
    <property type="match status" value="1"/>
</dbReference>
<protein>
    <recommendedName>
        <fullName evidence="5">diacylglycerol O-acyltransferase</fullName>
        <ecNumber evidence="5">2.3.1.20</ecNumber>
    </recommendedName>
</protein>
<keyword evidence="16" id="KW-1185">Reference proteome</keyword>
<organism evidence="15 16">
    <name type="scientific">Cymbomonas tetramitiformis</name>
    <dbReference type="NCBI Taxonomy" id="36881"/>
    <lineage>
        <taxon>Eukaryota</taxon>
        <taxon>Viridiplantae</taxon>
        <taxon>Chlorophyta</taxon>
        <taxon>Pyramimonadophyceae</taxon>
        <taxon>Pyramimonadales</taxon>
        <taxon>Pyramimonadaceae</taxon>
        <taxon>Cymbomonas</taxon>
    </lineage>
</organism>
<comment type="caution">
    <text evidence="15">The sequence shown here is derived from an EMBL/GenBank/DDBJ whole genome shotgun (WGS) entry which is preliminary data.</text>
</comment>
<keyword evidence="9" id="KW-0319">Glycerol metabolism</keyword>
<evidence type="ECO:0000256" key="11">
    <source>
        <dbReference type="ARBA" id="ARBA00022989"/>
    </source>
</evidence>
<dbReference type="EC" id="2.3.1.20" evidence="5"/>
<dbReference type="EMBL" id="LGRX02018121">
    <property type="protein sequence ID" value="KAK3260148.1"/>
    <property type="molecule type" value="Genomic_DNA"/>
</dbReference>
<accession>A0AAE0KTI0</accession>
<comment type="similarity">
    <text evidence="4">Belongs to the diacylglycerol acyltransferase family.</text>
</comment>
<reference evidence="15 16" key="1">
    <citation type="journal article" date="2015" name="Genome Biol. Evol.">
        <title>Comparative Genomics of a Bacterivorous Green Alga Reveals Evolutionary Causalities and Consequences of Phago-Mixotrophic Mode of Nutrition.</title>
        <authorList>
            <person name="Burns J.A."/>
            <person name="Paasch A."/>
            <person name="Narechania A."/>
            <person name="Kim E."/>
        </authorList>
    </citation>
    <scope>NUCLEOTIDE SEQUENCE [LARGE SCALE GENOMIC DNA]</scope>
    <source>
        <strain evidence="15 16">PLY_AMNH</strain>
    </source>
</reference>
<evidence type="ECO:0000256" key="1">
    <source>
        <dbReference type="ARBA" id="ARBA00004477"/>
    </source>
</evidence>
<dbReference type="GO" id="GO:0004144">
    <property type="term" value="F:diacylglycerol O-acyltransferase activity"/>
    <property type="evidence" value="ECO:0007669"/>
    <property type="project" value="UniProtKB-EC"/>
</dbReference>
<keyword evidence="6" id="KW-0444">Lipid biosynthesis</keyword>
<evidence type="ECO:0000256" key="8">
    <source>
        <dbReference type="ARBA" id="ARBA00022692"/>
    </source>
</evidence>
<dbReference type="GO" id="GO:0006071">
    <property type="term" value="P:glycerol metabolic process"/>
    <property type="evidence" value="ECO:0007669"/>
    <property type="project" value="UniProtKB-KW"/>
</dbReference>
<evidence type="ECO:0000256" key="12">
    <source>
        <dbReference type="ARBA" id="ARBA00023098"/>
    </source>
</evidence>
<comment type="pathway">
    <text evidence="2">Glycerolipid metabolism; triacylglycerol biosynthesis.</text>
</comment>
<dbReference type="GO" id="GO:0005789">
    <property type="term" value="C:endoplasmic reticulum membrane"/>
    <property type="evidence" value="ECO:0007669"/>
    <property type="project" value="UniProtKB-SubCell"/>
</dbReference>
<comment type="subcellular location">
    <subcellularLocation>
        <location evidence="1">Endoplasmic reticulum membrane</location>
        <topology evidence="1">Multi-pass membrane protein</topology>
    </subcellularLocation>
</comment>
<name>A0AAE0KTI0_9CHLO</name>
<evidence type="ECO:0000256" key="9">
    <source>
        <dbReference type="ARBA" id="ARBA00022798"/>
    </source>
</evidence>
<evidence type="ECO:0000256" key="10">
    <source>
        <dbReference type="ARBA" id="ARBA00022824"/>
    </source>
</evidence>
<dbReference type="Proteomes" id="UP001190700">
    <property type="component" value="Unassembled WGS sequence"/>
</dbReference>
<keyword evidence="10" id="KW-0256">Endoplasmic reticulum</keyword>
<gene>
    <name evidence="15" type="ORF">CYMTET_30880</name>
</gene>
<evidence type="ECO:0000256" key="13">
    <source>
        <dbReference type="ARBA" id="ARBA00023136"/>
    </source>
</evidence>
<evidence type="ECO:0000313" key="15">
    <source>
        <dbReference type="EMBL" id="KAK3260148.1"/>
    </source>
</evidence>
<dbReference type="Pfam" id="PF03982">
    <property type="entry name" value="DAGAT"/>
    <property type="match status" value="1"/>
</dbReference>
<evidence type="ECO:0000256" key="3">
    <source>
        <dbReference type="ARBA" id="ARBA00005189"/>
    </source>
</evidence>
<evidence type="ECO:0000256" key="5">
    <source>
        <dbReference type="ARBA" id="ARBA00013244"/>
    </source>
</evidence>
<dbReference type="GO" id="GO:0019432">
    <property type="term" value="P:triglyceride biosynthetic process"/>
    <property type="evidence" value="ECO:0007669"/>
    <property type="project" value="TreeGrafter"/>
</dbReference>